<name>A0A553N9H9_TIGCA</name>
<protein>
    <submittedName>
        <fullName evidence="2">Uncharacterized protein</fullName>
    </submittedName>
</protein>
<evidence type="ECO:0000313" key="3">
    <source>
        <dbReference type="Proteomes" id="UP000318571"/>
    </source>
</evidence>
<comment type="caution">
    <text evidence="2">The sequence shown here is derived from an EMBL/GenBank/DDBJ whole genome shotgun (WGS) entry which is preliminary data.</text>
</comment>
<proteinExistence type="predicted"/>
<gene>
    <name evidence="2" type="ORF">TCAL_14981</name>
</gene>
<accession>A0A553N9H9</accession>
<evidence type="ECO:0000256" key="1">
    <source>
        <dbReference type="SAM" id="MobiDB-lite"/>
    </source>
</evidence>
<evidence type="ECO:0000313" key="2">
    <source>
        <dbReference type="EMBL" id="TRY62106.1"/>
    </source>
</evidence>
<feature type="compositionally biased region" description="Low complexity" evidence="1">
    <location>
        <begin position="39"/>
        <end position="50"/>
    </location>
</feature>
<organism evidence="2 3">
    <name type="scientific">Tigriopus californicus</name>
    <name type="common">Marine copepod</name>
    <dbReference type="NCBI Taxonomy" id="6832"/>
    <lineage>
        <taxon>Eukaryota</taxon>
        <taxon>Metazoa</taxon>
        <taxon>Ecdysozoa</taxon>
        <taxon>Arthropoda</taxon>
        <taxon>Crustacea</taxon>
        <taxon>Multicrustacea</taxon>
        <taxon>Hexanauplia</taxon>
        <taxon>Copepoda</taxon>
        <taxon>Harpacticoida</taxon>
        <taxon>Harpacticidae</taxon>
        <taxon>Tigriopus</taxon>
    </lineage>
</organism>
<dbReference type="Proteomes" id="UP000318571">
    <property type="component" value="Chromosome 8"/>
</dbReference>
<feature type="region of interest" description="Disordered" evidence="1">
    <location>
        <begin position="25"/>
        <end position="83"/>
    </location>
</feature>
<dbReference type="EMBL" id="VCGU01000459">
    <property type="protein sequence ID" value="TRY62106.1"/>
    <property type="molecule type" value="Genomic_DNA"/>
</dbReference>
<feature type="compositionally biased region" description="Polar residues" evidence="1">
    <location>
        <begin position="59"/>
        <end position="70"/>
    </location>
</feature>
<keyword evidence="3" id="KW-1185">Reference proteome</keyword>
<reference evidence="2 3" key="1">
    <citation type="journal article" date="2018" name="Nat. Ecol. Evol.">
        <title>Genomic signatures of mitonuclear coevolution across populations of Tigriopus californicus.</title>
        <authorList>
            <person name="Barreto F.S."/>
            <person name="Watson E.T."/>
            <person name="Lima T.G."/>
            <person name="Willett C.S."/>
            <person name="Edmands S."/>
            <person name="Li W."/>
            <person name="Burton R.S."/>
        </authorList>
    </citation>
    <scope>NUCLEOTIDE SEQUENCE [LARGE SCALE GENOMIC DNA]</scope>
    <source>
        <strain evidence="2 3">San Diego</strain>
    </source>
</reference>
<dbReference type="AlphaFoldDB" id="A0A553N9H9"/>
<sequence length="83" mass="9056">MPAKVDFILGVTATAAVVGMAAQRKDGSPQHSTAIAPWQRQQQQQKIQQRPALAVGRFNGSNASSNVASKQHQDAIHQMHLWK</sequence>